<dbReference type="AlphaFoldDB" id="A0A2K8KVS5"/>
<sequence length="550" mass="61079">MTYKTPIEILVQRSQSHPDKPMFYQPVNRQWQVTSWQEAETQARQVASGLLSLGLEKGDRVAIYAKNSVEWYISDWAIMMAGLISVPIFATANAQTIGFVLQHSGAKAIFVGKLDDLEATAEVIDGRIPRIAYPYQTLQADHQWSDWLQQNEPLAALHTPALDDDMTIVYTSGSTGEPKGVVLSYRNYASACTENQLWLAVADQDRILSYLPLAHIVERGVIQGPGLYGGATFYFVESLETFVEDLQFARPTVFVSVPRLWTKFQTGVFAKVPAERLAKLLRVPLLGRLLAGKIRRGLGLDKARLMGCGSAPISPSILSWYQTIGIDICEGWGMTETAGLSCSNLPFRADRVGTIGTPAKCVDMTLSDSGEILVRGEAVFSHYYLNPEETERNFSDGWFHTGDKATQSADGVYQIIGRVKDTFKTAKGKYVAPVPIESLLAANPDIDQLLVMGSGRKQPVAIVVMAEHLHDTNRDQLRSSLQETLDRVNATLESHARLDGIVVVTDSWSIENELLTPTLKIRRNQLEERYNSIAQQTQTKSVIWQDELTV</sequence>
<keyword evidence="6" id="KW-1185">Reference proteome</keyword>
<dbReference type="Proteomes" id="UP000229757">
    <property type="component" value="Chromosome"/>
</dbReference>
<accession>A0A2K8KVS5</accession>
<dbReference type="OrthoDB" id="9803968at2"/>
<proteinExistence type="predicted"/>
<dbReference type="EC" id="6.2.1.3" evidence="5"/>
<dbReference type="GO" id="GO:0004467">
    <property type="term" value="F:long-chain fatty acid-CoA ligase activity"/>
    <property type="evidence" value="ECO:0007669"/>
    <property type="project" value="UniProtKB-EC"/>
</dbReference>
<keyword evidence="2" id="KW-0067">ATP-binding</keyword>
<dbReference type="InterPro" id="IPR045851">
    <property type="entry name" value="AMP-bd_C_sf"/>
</dbReference>
<organism evidence="5 6">
    <name type="scientific">Reinekea forsetii</name>
    <dbReference type="NCBI Taxonomy" id="1336806"/>
    <lineage>
        <taxon>Bacteria</taxon>
        <taxon>Pseudomonadati</taxon>
        <taxon>Pseudomonadota</taxon>
        <taxon>Gammaproteobacteria</taxon>
        <taxon>Oceanospirillales</taxon>
        <taxon>Saccharospirillaceae</taxon>
        <taxon>Reinekea</taxon>
    </lineage>
</organism>
<comment type="catalytic activity">
    <reaction evidence="3">
        <text>a long-chain fatty acid + ATP + CoA = a long-chain fatty acyl-CoA + AMP + diphosphate</text>
        <dbReference type="Rhea" id="RHEA:15421"/>
        <dbReference type="ChEBI" id="CHEBI:30616"/>
        <dbReference type="ChEBI" id="CHEBI:33019"/>
        <dbReference type="ChEBI" id="CHEBI:57287"/>
        <dbReference type="ChEBI" id="CHEBI:57560"/>
        <dbReference type="ChEBI" id="CHEBI:83139"/>
        <dbReference type="ChEBI" id="CHEBI:456215"/>
        <dbReference type="EC" id="6.2.1.3"/>
    </reaction>
    <physiologicalReaction direction="left-to-right" evidence="3">
        <dbReference type="Rhea" id="RHEA:15422"/>
    </physiologicalReaction>
</comment>
<name>A0A2K8KVS5_9GAMM</name>
<dbReference type="Pfam" id="PF23562">
    <property type="entry name" value="AMP-binding_C_3"/>
    <property type="match status" value="1"/>
</dbReference>
<evidence type="ECO:0000256" key="1">
    <source>
        <dbReference type="ARBA" id="ARBA00022741"/>
    </source>
</evidence>
<evidence type="ECO:0000313" key="5">
    <source>
        <dbReference type="EMBL" id="ATX77304.1"/>
    </source>
</evidence>
<dbReference type="GO" id="GO:0005524">
    <property type="term" value="F:ATP binding"/>
    <property type="evidence" value="ECO:0007669"/>
    <property type="project" value="UniProtKB-KW"/>
</dbReference>
<dbReference type="Pfam" id="PF00501">
    <property type="entry name" value="AMP-binding"/>
    <property type="match status" value="1"/>
</dbReference>
<evidence type="ECO:0000259" key="4">
    <source>
        <dbReference type="Pfam" id="PF00501"/>
    </source>
</evidence>
<protein>
    <submittedName>
        <fullName evidence="5">AMP-dependent synthetase</fullName>
        <ecNumber evidence="5">6.2.1.3</ecNumber>
    </submittedName>
</protein>
<dbReference type="PANTHER" id="PTHR43272">
    <property type="entry name" value="LONG-CHAIN-FATTY-ACID--COA LIGASE"/>
    <property type="match status" value="1"/>
</dbReference>
<dbReference type="EMBL" id="CP011797">
    <property type="protein sequence ID" value="ATX77304.1"/>
    <property type="molecule type" value="Genomic_DNA"/>
</dbReference>
<dbReference type="InterPro" id="IPR020845">
    <property type="entry name" value="AMP-binding_CS"/>
</dbReference>
<dbReference type="PANTHER" id="PTHR43272:SF33">
    <property type="entry name" value="AMP-BINDING DOMAIN-CONTAINING PROTEIN-RELATED"/>
    <property type="match status" value="1"/>
</dbReference>
<dbReference type="InterPro" id="IPR042099">
    <property type="entry name" value="ANL_N_sf"/>
</dbReference>
<feature type="domain" description="AMP-dependent synthetase/ligase" evidence="4">
    <location>
        <begin position="13"/>
        <end position="384"/>
    </location>
</feature>
<dbReference type="SUPFAM" id="SSF56801">
    <property type="entry name" value="Acetyl-CoA synthetase-like"/>
    <property type="match status" value="1"/>
</dbReference>
<evidence type="ECO:0000256" key="3">
    <source>
        <dbReference type="ARBA" id="ARBA00024484"/>
    </source>
</evidence>
<dbReference type="KEGG" id="rfo:REIFOR_02170"/>
<dbReference type="InterPro" id="IPR000873">
    <property type="entry name" value="AMP-dep_synth/lig_dom"/>
</dbReference>
<dbReference type="GO" id="GO:0016020">
    <property type="term" value="C:membrane"/>
    <property type="evidence" value="ECO:0007669"/>
    <property type="project" value="TreeGrafter"/>
</dbReference>
<keyword evidence="1" id="KW-0547">Nucleotide-binding</keyword>
<evidence type="ECO:0000313" key="6">
    <source>
        <dbReference type="Proteomes" id="UP000229757"/>
    </source>
</evidence>
<keyword evidence="5" id="KW-0436">Ligase</keyword>
<gene>
    <name evidence="5" type="ORF">REIFOR_02170</name>
</gene>
<dbReference type="RefSeq" id="WP_100257575.1">
    <property type="nucleotide sequence ID" value="NZ_CP011797.1"/>
</dbReference>
<dbReference type="PROSITE" id="PS00455">
    <property type="entry name" value="AMP_BINDING"/>
    <property type="match status" value="1"/>
</dbReference>
<evidence type="ECO:0000256" key="2">
    <source>
        <dbReference type="ARBA" id="ARBA00022840"/>
    </source>
</evidence>
<reference evidence="5 6" key="1">
    <citation type="journal article" date="2017" name="Environ. Microbiol.">
        <title>Genomic and physiological analyses of 'Reinekea forsetii' reveal a versatile opportunistic lifestyle during spring algae blooms.</title>
        <authorList>
            <person name="Avci B."/>
            <person name="Hahnke R.L."/>
            <person name="Chafee M."/>
            <person name="Fischer T."/>
            <person name="Gruber-Vodicka H."/>
            <person name="Tegetmeyer H.E."/>
            <person name="Harder J."/>
            <person name="Fuchs B.M."/>
            <person name="Amann R.I."/>
            <person name="Teeling H."/>
        </authorList>
    </citation>
    <scope>NUCLEOTIDE SEQUENCE [LARGE SCALE GENOMIC DNA]</scope>
    <source>
        <strain evidence="5 6">Hel1_31_D35</strain>
    </source>
</reference>
<dbReference type="Gene3D" id="3.40.50.12780">
    <property type="entry name" value="N-terminal domain of ligase-like"/>
    <property type="match status" value="1"/>
</dbReference>
<dbReference type="Gene3D" id="3.30.300.30">
    <property type="match status" value="1"/>
</dbReference>